<dbReference type="EMBL" id="AP026830">
    <property type="protein sequence ID" value="BDR91467.1"/>
    <property type="molecule type" value="Genomic_DNA"/>
</dbReference>
<proteinExistence type="predicted"/>
<evidence type="ECO:0000313" key="3">
    <source>
        <dbReference type="Proteomes" id="UP000657075"/>
    </source>
</evidence>
<dbReference type="AlphaFoldDB" id="A0A830EDY6"/>
<dbReference type="Proteomes" id="UP001060771">
    <property type="component" value="Chromosome"/>
</dbReference>
<reference evidence="4" key="3">
    <citation type="submission" date="2022-09" db="EMBL/GenBank/DDBJ databases">
        <title>Complete genome sequence of Vulcanisaeta souniana.</title>
        <authorList>
            <person name="Kato S."/>
            <person name="Itoh T."/>
            <person name="Ohkuma M."/>
        </authorList>
    </citation>
    <scope>NUCLEOTIDE SEQUENCE [LARGE SCALE GENOMIC DNA]</scope>
    <source>
        <strain evidence="4">JCM 11219</strain>
    </source>
</reference>
<gene>
    <name evidence="2" type="ORF">GCM10007112_07800</name>
    <name evidence="1" type="ORF">Vsou_05600</name>
</gene>
<keyword evidence="4" id="KW-1185">Reference proteome</keyword>
<sequence>MVVTNLRYLIITKAHLGTNHASAHVKLPTNEPVTIVGFNPKEQLLTAHVYRSIDNEYLPRACATNLIGSGNASNVARNWNWHGWWHRVVIYGDFRRGLEEFTRLLGLGFA</sequence>
<reference evidence="2" key="2">
    <citation type="submission" date="2020-09" db="EMBL/GenBank/DDBJ databases">
        <authorList>
            <person name="Sun Q."/>
            <person name="Ohkuma M."/>
        </authorList>
    </citation>
    <scope>NUCLEOTIDE SEQUENCE</scope>
    <source>
        <strain evidence="2">JCM 11219</strain>
    </source>
</reference>
<evidence type="ECO:0000313" key="4">
    <source>
        <dbReference type="Proteomes" id="UP001060771"/>
    </source>
</evidence>
<reference evidence="1" key="4">
    <citation type="journal article" date="2023" name="Microbiol. Resour. Announc.">
        <title>Complete Genome Sequence of Vulcanisaeta souniana Strain IC-059, a Hyperthermophilic Archaeon Isolated from Hot Spring Water in Japan.</title>
        <authorList>
            <person name="Kato S."/>
            <person name="Itoh T."/>
            <person name="Wu L."/>
            <person name="Ma J."/>
            <person name="Ohkuma M."/>
        </authorList>
    </citation>
    <scope>NUCLEOTIDE SEQUENCE</scope>
    <source>
        <strain evidence="1">JCM 11219</strain>
    </source>
</reference>
<evidence type="ECO:0000313" key="2">
    <source>
        <dbReference type="EMBL" id="GGI73386.1"/>
    </source>
</evidence>
<accession>A0A830EDY6</accession>
<evidence type="ECO:0000313" key="1">
    <source>
        <dbReference type="EMBL" id="BDR91467.1"/>
    </source>
</evidence>
<name>A0A830EDY6_9CREN</name>
<organism evidence="2 3">
    <name type="scientific">Vulcanisaeta souniana JCM 11219</name>
    <dbReference type="NCBI Taxonomy" id="1293586"/>
    <lineage>
        <taxon>Archaea</taxon>
        <taxon>Thermoproteota</taxon>
        <taxon>Thermoprotei</taxon>
        <taxon>Thermoproteales</taxon>
        <taxon>Thermoproteaceae</taxon>
        <taxon>Vulcanisaeta</taxon>
    </lineage>
</organism>
<reference evidence="2" key="1">
    <citation type="journal article" date="2014" name="Int. J. Syst. Evol. Microbiol.">
        <title>Complete genome sequence of Corynebacterium casei LMG S-19264T (=DSM 44701T), isolated from a smear-ripened cheese.</title>
        <authorList>
            <consortium name="US DOE Joint Genome Institute (JGI-PGF)"/>
            <person name="Walter F."/>
            <person name="Albersmeier A."/>
            <person name="Kalinowski J."/>
            <person name="Ruckert C."/>
        </authorList>
    </citation>
    <scope>NUCLEOTIDE SEQUENCE</scope>
    <source>
        <strain evidence="2">JCM 11219</strain>
    </source>
</reference>
<dbReference type="Proteomes" id="UP000657075">
    <property type="component" value="Unassembled WGS sequence"/>
</dbReference>
<dbReference type="EMBL" id="BMNM01000002">
    <property type="protein sequence ID" value="GGI73386.1"/>
    <property type="molecule type" value="Genomic_DNA"/>
</dbReference>
<protein>
    <submittedName>
        <fullName evidence="2">Uncharacterized protein</fullName>
    </submittedName>
</protein>